<feature type="compositionally biased region" description="Basic and acidic residues" evidence="1">
    <location>
        <begin position="40"/>
        <end position="53"/>
    </location>
</feature>
<keyword evidence="2" id="KW-0732">Signal</keyword>
<reference evidence="3 4" key="1">
    <citation type="journal article" date="2021" name="Elife">
        <title>Chloroplast acquisition without the gene transfer in kleptoplastic sea slugs, Plakobranchus ocellatus.</title>
        <authorList>
            <person name="Maeda T."/>
            <person name="Takahashi S."/>
            <person name="Yoshida T."/>
            <person name="Shimamura S."/>
            <person name="Takaki Y."/>
            <person name="Nagai Y."/>
            <person name="Toyoda A."/>
            <person name="Suzuki Y."/>
            <person name="Arimoto A."/>
            <person name="Ishii H."/>
            <person name="Satoh N."/>
            <person name="Nishiyama T."/>
            <person name="Hasebe M."/>
            <person name="Maruyama T."/>
            <person name="Minagawa J."/>
            <person name="Obokata J."/>
            <person name="Shigenobu S."/>
        </authorList>
    </citation>
    <scope>NUCLEOTIDE SEQUENCE [LARGE SCALE GENOMIC DNA]</scope>
</reference>
<keyword evidence="4" id="KW-1185">Reference proteome</keyword>
<gene>
    <name evidence="3" type="ORF">PoB_004411000</name>
</gene>
<organism evidence="3 4">
    <name type="scientific">Plakobranchus ocellatus</name>
    <dbReference type="NCBI Taxonomy" id="259542"/>
    <lineage>
        <taxon>Eukaryota</taxon>
        <taxon>Metazoa</taxon>
        <taxon>Spiralia</taxon>
        <taxon>Lophotrochozoa</taxon>
        <taxon>Mollusca</taxon>
        <taxon>Gastropoda</taxon>
        <taxon>Heterobranchia</taxon>
        <taxon>Euthyneura</taxon>
        <taxon>Panpulmonata</taxon>
        <taxon>Sacoglossa</taxon>
        <taxon>Placobranchoidea</taxon>
        <taxon>Plakobranchidae</taxon>
        <taxon>Plakobranchus</taxon>
    </lineage>
</organism>
<feature type="region of interest" description="Disordered" evidence="1">
    <location>
        <begin position="20"/>
        <end position="65"/>
    </location>
</feature>
<dbReference type="EMBL" id="BLXT01004836">
    <property type="protein sequence ID" value="GFO17605.1"/>
    <property type="molecule type" value="Genomic_DNA"/>
</dbReference>
<comment type="caution">
    <text evidence="3">The sequence shown here is derived from an EMBL/GenBank/DDBJ whole genome shotgun (WGS) entry which is preliminary data.</text>
</comment>
<evidence type="ECO:0000256" key="2">
    <source>
        <dbReference type="SAM" id="SignalP"/>
    </source>
</evidence>
<dbReference type="Proteomes" id="UP000735302">
    <property type="component" value="Unassembled WGS sequence"/>
</dbReference>
<feature type="signal peptide" evidence="2">
    <location>
        <begin position="1"/>
        <end position="18"/>
    </location>
</feature>
<feature type="chain" id="PRO_5043977335" evidence="2">
    <location>
        <begin position="19"/>
        <end position="81"/>
    </location>
</feature>
<proteinExistence type="predicted"/>
<dbReference type="AlphaFoldDB" id="A0AAV4BAH7"/>
<evidence type="ECO:0000313" key="4">
    <source>
        <dbReference type="Proteomes" id="UP000735302"/>
    </source>
</evidence>
<accession>A0AAV4BAH7</accession>
<protein>
    <submittedName>
        <fullName evidence="3">Uncharacterized protein</fullName>
    </submittedName>
</protein>
<evidence type="ECO:0000313" key="3">
    <source>
        <dbReference type="EMBL" id="GFO17605.1"/>
    </source>
</evidence>
<name>A0AAV4BAH7_9GAST</name>
<sequence>MSLELMVWFFVYFNTASPQQGDLRLSGPPSCQGAGSGAPNRDRKVPADLREDSLATVPRTPPRVDGGAKTPIMKFFLFYLL</sequence>
<evidence type="ECO:0000256" key="1">
    <source>
        <dbReference type="SAM" id="MobiDB-lite"/>
    </source>
</evidence>